<evidence type="ECO:0000313" key="11">
    <source>
        <dbReference type="EMBL" id="HIX77820.1"/>
    </source>
</evidence>
<comment type="similarity">
    <text evidence="7">Belongs to the dus family.</text>
</comment>
<gene>
    <name evidence="11" type="ORF">H9734_09545</name>
</gene>
<keyword evidence="9" id="KW-0547">Nucleotide-binding</keyword>
<name>A0A9D1XEQ1_9FIRM</name>
<keyword evidence="2 7" id="KW-0285">Flavoprotein</keyword>
<reference evidence="11" key="1">
    <citation type="journal article" date="2021" name="PeerJ">
        <title>Extensive microbial diversity within the chicken gut microbiome revealed by metagenomics and culture.</title>
        <authorList>
            <person name="Gilroy R."/>
            <person name="Ravi A."/>
            <person name="Getino M."/>
            <person name="Pursley I."/>
            <person name="Horton D.L."/>
            <person name="Alikhan N.F."/>
            <person name="Baker D."/>
            <person name="Gharbi K."/>
            <person name="Hall N."/>
            <person name="Watson M."/>
            <person name="Adriaenssens E.M."/>
            <person name="Foster-Nyarko E."/>
            <person name="Jarju S."/>
            <person name="Secka A."/>
            <person name="Antonio M."/>
            <person name="Oren A."/>
            <person name="Chaudhuri R.R."/>
            <person name="La Ragione R."/>
            <person name="Hildebrand F."/>
            <person name="Pallen M.J."/>
        </authorList>
    </citation>
    <scope>NUCLEOTIDE SEQUENCE</scope>
    <source>
        <strain evidence="11">CHK183-1962</strain>
    </source>
</reference>
<keyword evidence="3 7" id="KW-0288">FMN</keyword>
<evidence type="ECO:0000256" key="3">
    <source>
        <dbReference type="ARBA" id="ARBA00022643"/>
    </source>
</evidence>
<feature type="binding site" evidence="9">
    <location>
        <begin position="221"/>
        <end position="222"/>
    </location>
    <ligand>
        <name>FMN</name>
        <dbReference type="ChEBI" id="CHEBI:58210"/>
    </ligand>
</feature>
<feature type="binding site" evidence="9">
    <location>
        <position position="136"/>
    </location>
    <ligand>
        <name>FMN</name>
        <dbReference type="ChEBI" id="CHEBI:58210"/>
    </ligand>
</feature>
<organism evidence="11 12">
    <name type="scientific">Candidatus Fusicatenibacter merdavium</name>
    <dbReference type="NCBI Taxonomy" id="2838600"/>
    <lineage>
        <taxon>Bacteria</taxon>
        <taxon>Bacillati</taxon>
        <taxon>Bacillota</taxon>
        <taxon>Clostridia</taxon>
        <taxon>Lachnospirales</taxon>
        <taxon>Lachnospiraceae</taxon>
        <taxon>Fusicatenibacter</taxon>
    </lineage>
</organism>
<dbReference type="InterPro" id="IPR035587">
    <property type="entry name" value="DUS-like_FMN-bd"/>
</dbReference>
<evidence type="ECO:0000256" key="1">
    <source>
        <dbReference type="ARBA" id="ARBA00001917"/>
    </source>
</evidence>
<evidence type="ECO:0000256" key="2">
    <source>
        <dbReference type="ARBA" id="ARBA00022630"/>
    </source>
</evidence>
<dbReference type="GO" id="GO:0050660">
    <property type="term" value="F:flavin adenine dinucleotide binding"/>
    <property type="evidence" value="ECO:0007669"/>
    <property type="project" value="InterPro"/>
</dbReference>
<feature type="active site" description="Proton donor" evidence="8">
    <location>
        <position position="94"/>
    </location>
</feature>
<sequence>MNYYFAPLEGITGYIFRNAHAACFPGTDRYFSPFLVPHQNRAFDSRERNDILPEHNQKITLIPQILTNRPEDFLRLSGELAWYGYREINLNLGCPSGTVVTRGKGSGFLKDPDGLDRFLDEVCRGLEQTRQRLSVKTRIGWESAEEWQRLLEIFNRYPLAELILHPRLRTDFYKNMPHMDAYAYTVSRTPLPLCYNGDLKTPEDIRRLEQDFPQTASVMIGRGLLEMPDLICRVKGAPPAPADRLSEFHGRLLDGYCGTISGDRNVLFKMKEFWSYFGKNFPEKEKDLKKLKKAKDLQTYREIAASILETA</sequence>
<accession>A0A9D1XEQ1</accession>
<dbReference type="PANTHER" id="PTHR45846:SF1">
    <property type="entry name" value="TRNA-DIHYDROURIDINE(47) SYNTHASE [NAD(P)(+)]-LIKE"/>
    <property type="match status" value="1"/>
</dbReference>
<dbReference type="Gene3D" id="3.20.20.70">
    <property type="entry name" value="Aldolase class I"/>
    <property type="match status" value="1"/>
</dbReference>
<dbReference type="EMBL" id="DXEK01000158">
    <property type="protein sequence ID" value="HIX77820.1"/>
    <property type="molecule type" value="Genomic_DNA"/>
</dbReference>
<dbReference type="PIRSF" id="PIRSF006621">
    <property type="entry name" value="Dus"/>
    <property type="match status" value="1"/>
</dbReference>
<dbReference type="GO" id="GO:0017150">
    <property type="term" value="F:tRNA dihydrouridine synthase activity"/>
    <property type="evidence" value="ECO:0007669"/>
    <property type="project" value="InterPro"/>
</dbReference>
<keyword evidence="5" id="KW-0521">NADP</keyword>
<keyword evidence="6 7" id="KW-0560">Oxidoreductase</keyword>
<protein>
    <recommendedName>
        <fullName evidence="7">tRNA-dihydrouridine synthase</fullName>
        <ecNumber evidence="7">1.3.1.-</ecNumber>
    </recommendedName>
</protein>
<evidence type="ECO:0000256" key="9">
    <source>
        <dbReference type="PIRSR" id="PIRSR006621-2"/>
    </source>
</evidence>
<dbReference type="Pfam" id="PF01207">
    <property type="entry name" value="Dus"/>
    <property type="match status" value="1"/>
</dbReference>
<evidence type="ECO:0000313" key="12">
    <source>
        <dbReference type="Proteomes" id="UP000886890"/>
    </source>
</evidence>
<feature type="domain" description="DUS-like FMN-binding" evidence="10">
    <location>
        <begin position="6"/>
        <end position="244"/>
    </location>
</feature>
<dbReference type="CDD" id="cd02801">
    <property type="entry name" value="DUS_like_FMN"/>
    <property type="match status" value="1"/>
</dbReference>
<comment type="function">
    <text evidence="7">Catalyzes the synthesis of 5,6-dihydrouridine (D), a modified base found in the D-loop of most tRNAs, via the reduction of the C5-C6 double bond in target uridines.</text>
</comment>
<feature type="binding site" evidence="9">
    <location>
        <position position="165"/>
    </location>
    <ligand>
        <name>FMN</name>
        <dbReference type="ChEBI" id="CHEBI:58210"/>
    </ligand>
</feature>
<keyword evidence="4 7" id="KW-0819">tRNA processing</keyword>
<dbReference type="EC" id="1.3.1.-" evidence="7"/>
<proteinExistence type="inferred from homology"/>
<dbReference type="PANTHER" id="PTHR45846">
    <property type="entry name" value="TRNA-DIHYDROURIDINE(47) SYNTHASE [NAD(P)(+)]-LIKE"/>
    <property type="match status" value="1"/>
</dbReference>
<dbReference type="Proteomes" id="UP000886890">
    <property type="component" value="Unassembled WGS sequence"/>
</dbReference>
<comment type="caution">
    <text evidence="11">The sequence shown here is derived from an EMBL/GenBank/DDBJ whole genome shotgun (WGS) entry which is preliminary data.</text>
</comment>
<dbReference type="PROSITE" id="PS01136">
    <property type="entry name" value="UPF0034"/>
    <property type="match status" value="1"/>
</dbReference>
<dbReference type="AlphaFoldDB" id="A0A9D1XEQ1"/>
<dbReference type="InterPro" id="IPR013785">
    <property type="entry name" value="Aldolase_TIM"/>
</dbReference>
<evidence type="ECO:0000256" key="5">
    <source>
        <dbReference type="ARBA" id="ARBA00022857"/>
    </source>
</evidence>
<evidence type="ECO:0000259" key="10">
    <source>
        <dbReference type="Pfam" id="PF01207"/>
    </source>
</evidence>
<evidence type="ECO:0000256" key="6">
    <source>
        <dbReference type="ARBA" id="ARBA00023002"/>
    </source>
</evidence>
<evidence type="ECO:0000256" key="8">
    <source>
        <dbReference type="PIRSR" id="PIRSR006621-1"/>
    </source>
</evidence>
<evidence type="ECO:0000256" key="4">
    <source>
        <dbReference type="ARBA" id="ARBA00022694"/>
    </source>
</evidence>
<dbReference type="GO" id="GO:0003723">
    <property type="term" value="F:RNA binding"/>
    <property type="evidence" value="ECO:0007669"/>
    <property type="project" value="TreeGrafter"/>
</dbReference>
<dbReference type="InterPro" id="IPR018517">
    <property type="entry name" value="tRNA_hU_synthase_CS"/>
</dbReference>
<comment type="cofactor">
    <cofactor evidence="1 7 9">
        <name>FMN</name>
        <dbReference type="ChEBI" id="CHEBI:58210"/>
    </cofactor>
</comment>
<evidence type="ECO:0000256" key="7">
    <source>
        <dbReference type="PIRNR" id="PIRNR006621"/>
    </source>
</evidence>
<reference evidence="11" key="2">
    <citation type="submission" date="2021-04" db="EMBL/GenBank/DDBJ databases">
        <authorList>
            <person name="Gilroy R."/>
        </authorList>
    </citation>
    <scope>NUCLEOTIDE SEQUENCE</scope>
    <source>
        <strain evidence="11">CHK183-1962</strain>
    </source>
</reference>
<feature type="binding site" evidence="9">
    <location>
        <position position="64"/>
    </location>
    <ligand>
        <name>FMN</name>
        <dbReference type="ChEBI" id="CHEBI:58210"/>
    </ligand>
</feature>
<dbReference type="SUPFAM" id="SSF51395">
    <property type="entry name" value="FMN-linked oxidoreductases"/>
    <property type="match status" value="1"/>
</dbReference>
<dbReference type="InterPro" id="IPR001269">
    <property type="entry name" value="DUS_fam"/>
</dbReference>